<dbReference type="Proteomes" id="UP001332243">
    <property type="component" value="Unassembled WGS sequence"/>
</dbReference>
<accession>A0ABU7RSE6</accession>
<dbReference type="RefSeq" id="WP_331214541.1">
    <property type="nucleotide sequence ID" value="NZ_JAZGQK010000010.1"/>
</dbReference>
<evidence type="ECO:0000256" key="1">
    <source>
        <dbReference type="SAM" id="MobiDB-lite"/>
    </source>
</evidence>
<evidence type="ECO:0000256" key="2">
    <source>
        <dbReference type="SAM" id="Phobius"/>
    </source>
</evidence>
<protein>
    <submittedName>
        <fullName evidence="3">Uncharacterized protein</fullName>
    </submittedName>
</protein>
<evidence type="ECO:0000313" key="4">
    <source>
        <dbReference type="Proteomes" id="UP001332243"/>
    </source>
</evidence>
<dbReference type="InterPro" id="IPR011044">
    <property type="entry name" value="Quino_amine_DH_bsu"/>
</dbReference>
<keyword evidence="2" id="KW-1133">Transmembrane helix</keyword>
<dbReference type="SUPFAM" id="SSF50969">
    <property type="entry name" value="YVTN repeat-like/Quinoprotein amine dehydrogenase"/>
    <property type="match status" value="1"/>
</dbReference>
<keyword evidence="2" id="KW-0812">Transmembrane</keyword>
<name>A0ABU7RSE6_9ACTN</name>
<comment type="caution">
    <text evidence="3">The sequence shown here is derived from an EMBL/GenBank/DDBJ whole genome shotgun (WGS) entry which is preliminary data.</text>
</comment>
<keyword evidence="2" id="KW-0472">Membrane</keyword>
<feature type="compositionally biased region" description="Low complexity" evidence="1">
    <location>
        <begin position="160"/>
        <end position="170"/>
    </location>
</feature>
<reference evidence="3 4" key="1">
    <citation type="submission" date="2024-01" db="EMBL/GenBank/DDBJ databases">
        <title>Genome insights into Plantactinospora sonchi sp. nov.</title>
        <authorList>
            <person name="Wang L."/>
        </authorList>
    </citation>
    <scope>NUCLEOTIDE SEQUENCE [LARGE SCALE GENOMIC DNA]</scope>
    <source>
        <strain evidence="3 4">NEAU-QY2</strain>
    </source>
</reference>
<feature type="region of interest" description="Disordered" evidence="1">
    <location>
        <begin position="160"/>
        <end position="183"/>
    </location>
</feature>
<proteinExistence type="predicted"/>
<organism evidence="3 4">
    <name type="scientific">Plantactinospora sonchi</name>
    <dbReference type="NCBI Taxonomy" id="1544735"/>
    <lineage>
        <taxon>Bacteria</taxon>
        <taxon>Bacillati</taxon>
        <taxon>Actinomycetota</taxon>
        <taxon>Actinomycetes</taxon>
        <taxon>Micromonosporales</taxon>
        <taxon>Micromonosporaceae</taxon>
        <taxon>Plantactinospora</taxon>
    </lineage>
</organism>
<feature type="transmembrane region" description="Helical" evidence="2">
    <location>
        <begin position="47"/>
        <end position="68"/>
    </location>
</feature>
<sequence>MSGVPTSGSVPDELASAVRRAAETVPDHRGDLATVRRRWRTRRRRRAVLTAGSLVCLVAATAAGIPALTPDGTSGDGTTDDTAVASVVRDQRLLLNVAGLTVYDRPGGHTVGLARSDGVPEVGRDGATVVRPVPEGWQRETVGLPDGRIVGLRVAVSPAAGSAEPGGAARDGADPGGGVPDSGAAEVEAADVELVVLGANGAVTLSRDLGAPRKQVSLVGATDRDAYLARGDSVVRHDLSTGAETVVLPAGSAGDLSRAAAADLSGRFLALPYGSRECGVRIFDLVDGRLSGTVTGEGICYGILRLSPDGRLLAVAALPPVGPAIRTRPPRVTVYETSTGAIRADQLLQDQQSGSVNLKSGAGGLAWLDDHEVRVARVVFPPKADRIYRIDEVVRISTVPVR</sequence>
<keyword evidence="4" id="KW-1185">Reference proteome</keyword>
<dbReference type="EMBL" id="JAZGQK010000010">
    <property type="protein sequence ID" value="MEE6259423.1"/>
    <property type="molecule type" value="Genomic_DNA"/>
</dbReference>
<evidence type="ECO:0000313" key="3">
    <source>
        <dbReference type="EMBL" id="MEE6259423.1"/>
    </source>
</evidence>
<gene>
    <name evidence="3" type="ORF">V1633_13095</name>
</gene>